<evidence type="ECO:0000313" key="2">
    <source>
        <dbReference type="Proteomes" id="UP000789524"/>
    </source>
</evidence>
<keyword evidence="2" id="KW-1185">Reference proteome</keyword>
<accession>A0A8J2WDV8</accession>
<reference evidence="1" key="1">
    <citation type="submission" date="2021-09" db="EMBL/GenBank/DDBJ databases">
        <authorList>
            <person name="Martin H S."/>
        </authorList>
    </citation>
    <scope>NUCLEOTIDE SEQUENCE</scope>
</reference>
<sequence>MPLNGTSVADGAQKFCCFLVFCCSASIFINPRQLLYITLTISPNRIIRLLWMVHPWPLDPVLNTWGTS</sequence>
<dbReference type="EMBL" id="CAKASE010000083">
    <property type="protein sequence ID" value="CAG9585838.1"/>
    <property type="molecule type" value="Genomic_DNA"/>
</dbReference>
<evidence type="ECO:0000313" key="1">
    <source>
        <dbReference type="EMBL" id="CAG9585838.1"/>
    </source>
</evidence>
<protein>
    <submittedName>
        <fullName evidence="1">(African queen) hypothetical protein</fullName>
    </submittedName>
</protein>
<gene>
    <name evidence="1" type="ORF">DCHRY22_LOCUS16170</name>
</gene>
<name>A0A8J2WDV8_9NEOP</name>
<organism evidence="1 2">
    <name type="scientific">Danaus chrysippus</name>
    <name type="common">African queen</name>
    <dbReference type="NCBI Taxonomy" id="151541"/>
    <lineage>
        <taxon>Eukaryota</taxon>
        <taxon>Metazoa</taxon>
        <taxon>Ecdysozoa</taxon>
        <taxon>Arthropoda</taxon>
        <taxon>Hexapoda</taxon>
        <taxon>Insecta</taxon>
        <taxon>Pterygota</taxon>
        <taxon>Neoptera</taxon>
        <taxon>Endopterygota</taxon>
        <taxon>Lepidoptera</taxon>
        <taxon>Glossata</taxon>
        <taxon>Ditrysia</taxon>
        <taxon>Papilionoidea</taxon>
        <taxon>Nymphalidae</taxon>
        <taxon>Danainae</taxon>
        <taxon>Danaini</taxon>
        <taxon>Danaina</taxon>
        <taxon>Danaus</taxon>
        <taxon>Anosia</taxon>
    </lineage>
</organism>
<proteinExistence type="predicted"/>
<dbReference type="AlphaFoldDB" id="A0A8J2WDV8"/>
<comment type="caution">
    <text evidence="1">The sequence shown here is derived from an EMBL/GenBank/DDBJ whole genome shotgun (WGS) entry which is preliminary data.</text>
</comment>
<dbReference type="Proteomes" id="UP000789524">
    <property type="component" value="Unassembled WGS sequence"/>
</dbReference>